<reference evidence="2 3" key="1">
    <citation type="submission" date="2022-06" db="EMBL/GenBank/DDBJ databases">
        <title>New Species of the Genus Actinoplanes, ActinopZanes ferrugineus.</title>
        <authorList>
            <person name="Ding P."/>
        </authorList>
    </citation>
    <scope>NUCLEOTIDE SEQUENCE [LARGE SCALE GENOMIC DNA]</scope>
    <source>
        <strain evidence="2 3">TRM88003</strain>
    </source>
</reference>
<proteinExistence type="predicted"/>
<name>A0ABT1DHL0_9ACTN</name>
<gene>
    <name evidence="2" type="ORF">M1L60_06810</name>
</gene>
<feature type="region of interest" description="Disordered" evidence="1">
    <location>
        <begin position="1"/>
        <end position="55"/>
    </location>
</feature>
<evidence type="ECO:0000313" key="2">
    <source>
        <dbReference type="EMBL" id="MCO8270304.1"/>
    </source>
</evidence>
<evidence type="ECO:0000313" key="3">
    <source>
        <dbReference type="Proteomes" id="UP001523369"/>
    </source>
</evidence>
<dbReference type="EMBL" id="JAMYJR010000003">
    <property type="protein sequence ID" value="MCO8270304.1"/>
    <property type="molecule type" value="Genomic_DNA"/>
</dbReference>
<feature type="compositionally biased region" description="Basic and acidic residues" evidence="1">
    <location>
        <begin position="43"/>
        <end position="55"/>
    </location>
</feature>
<feature type="compositionally biased region" description="Basic and acidic residues" evidence="1">
    <location>
        <begin position="1"/>
        <end position="22"/>
    </location>
</feature>
<dbReference type="Proteomes" id="UP001523369">
    <property type="component" value="Unassembled WGS sequence"/>
</dbReference>
<organism evidence="2 3">
    <name type="scientific">Paractinoplanes aksuensis</name>
    <dbReference type="NCBI Taxonomy" id="2939490"/>
    <lineage>
        <taxon>Bacteria</taxon>
        <taxon>Bacillati</taxon>
        <taxon>Actinomycetota</taxon>
        <taxon>Actinomycetes</taxon>
        <taxon>Micromonosporales</taxon>
        <taxon>Micromonosporaceae</taxon>
        <taxon>Paractinoplanes</taxon>
    </lineage>
</organism>
<dbReference type="RefSeq" id="WP_253236418.1">
    <property type="nucleotide sequence ID" value="NZ_JAMYJR010000003.1"/>
</dbReference>
<evidence type="ECO:0000256" key="1">
    <source>
        <dbReference type="SAM" id="MobiDB-lite"/>
    </source>
</evidence>
<keyword evidence="3" id="KW-1185">Reference proteome</keyword>
<comment type="caution">
    <text evidence="2">The sequence shown here is derived from an EMBL/GenBank/DDBJ whole genome shotgun (WGS) entry which is preliminary data.</text>
</comment>
<sequence>MSDLSKDTEAKLEEIAAERVEELPGETALGHRDPAAGGEGEPQDWKGNEDVKLPE</sequence>
<accession>A0ABT1DHL0</accession>
<protein>
    <submittedName>
        <fullName evidence="2">Uncharacterized protein</fullName>
    </submittedName>
</protein>